<dbReference type="Proteomes" id="UP000030672">
    <property type="component" value="Unassembled WGS sequence"/>
</dbReference>
<keyword evidence="4" id="KW-1185">Reference proteome</keyword>
<evidence type="ECO:0000256" key="2">
    <source>
        <dbReference type="SAM" id="MobiDB-lite"/>
    </source>
</evidence>
<reference evidence="3 4" key="1">
    <citation type="journal article" date="2014" name="BMC Genomics">
        <title>Genome sequencing of four Aureobasidium pullulans varieties: biotechnological potential, stress tolerance, and description of new species.</title>
        <authorList>
            <person name="Gostin Ar C."/>
            <person name="Ohm R.A."/>
            <person name="Kogej T."/>
            <person name="Sonjak S."/>
            <person name="Turk M."/>
            <person name="Zajc J."/>
            <person name="Zalar P."/>
            <person name="Grube M."/>
            <person name="Sun H."/>
            <person name="Han J."/>
            <person name="Sharma A."/>
            <person name="Chiniquy J."/>
            <person name="Ngan C.Y."/>
            <person name="Lipzen A."/>
            <person name="Barry K."/>
            <person name="Grigoriev I.V."/>
            <person name="Gunde-Cimerman N."/>
        </authorList>
    </citation>
    <scope>NUCLEOTIDE SEQUENCE [LARGE SCALE GENOMIC DNA]</scope>
    <source>
        <strain evidence="3 4">CBS 110374</strain>
    </source>
</reference>
<dbReference type="Pfam" id="PF01535">
    <property type="entry name" value="PPR"/>
    <property type="match status" value="1"/>
</dbReference>
<dbReference type="EMBL" id="KL584832">
    <property type="protein sequence ID" value="KEQ63305.1"/>
    <property type="molecule type" value="Genomic_DNA"/>
</dbReference>
<feature type="repeat" description="PPR" evidence="1">
    <location>
        <begin position="524"/>
        <end position="558"/>
    </location>
</feature>
<dbReference type="PROSITE" id="PS51375">
    <property type="entry name" value="PPR"/>
    <property type="match status" value="2"/>
</dbReference>
<dbReference type="InterPro" id="IPR011990">
    <property type="entry name" value="TPR-like_helical_dom_sf"/>
</dbReference>
<evidence type="ECO:0000313" key="3">
    <source>
        <dbReference type="EMBL" id="KEQ63305.1"/>
    </source>
</evidence>
<dbReference type="PANTHER" id="PTHR47939:SF5">
    <property type="entry name" value="PENTACOTRIPEPTIDE-REPEAT REGION OF PRORP DOMAIN-CONTAINING PROTEIN"/>
    <property type="match status" value="1"/>
</dbReference>
<dbReference type="STRING" id="1043003.A0A074VRC1"/>
<dbReference type="SUPFAM" id="SSF48452">
    <property type="entry name" value="TPR-like"/>
    <property type="match status" value="1"/>
</dbReference>
<dbReference type="NCBIfam" id="TIGR00756">
    <property type="entry name" value="PPR"/>
    <property type="match status" value="2"/>
</dbReference>
<feature type="region of interest" description="Disordered" evidence="2">
    <location>
        <begin position="100"/>
        <end position="121"/>
    </location>
</feature>
<name>A0A074VRC1_AURM1</name>
<feature type="repeat" description="PPR" evidence="1">
    <location>
        <begin position="489"/>
        <end position="523"/>
    </location>
</feature>
<dbReference type="GeneID" id="63919741"/>
<sequence length="1071" mass="121118">MLERTSACLDTGVRFSLRQKSLFPKSRRLLHSSFWSTNAPDVDHLCLYPKPASSPSASSDSHDAALFLDFLYPAPTQAFMTRLSQWERLSRKNTRPGVLRGYSSFTASKDSPPSSTSPSRAHQELLALLESSSPDKSFLLLDIERAWNLLSQISDPSSDLLCRAIDWFSNIDDKVAAQHAVDLFSDLPGTLKSPAVYGNAIRSNLRLGRQLDAVALHKEASVLPTAGPIASDHLMALAVRQADWPLAVTILKEWETYNATVCQRGHTPLFDRTLTKLRKSLTELHHLRKDGNKDDFTPDLHRLYGLLLHRYILSQAREPVFVRHDFASNLTHEYDLASAELYENILFTLLNLEGCATNHECSAISGFFAPTKPLLIGVTKFWRAHNLAFAGKGPGENFIGKDSILDDWNKHHQRPSDEALVIIMDTFAQRGLVEAVKEHADLYKSFHAKGDLDASYLRPLLTVHAVNRKPSLAIQQLHNMQSEYGVSPNLKCWNIVLHAFTRVDDLPQAMKIFREILDSGLRPNGDTYTSLLNAYAKHGDIDSVIDLLNFARSNGATRPTTKMLNSMIVALARTSEMDGALKALDQTVQAVQKGRVDGSLTLCFNTVLTAFAWKRDLKATMAIYRRMQEENVPLDERSYGALMLVLCLFRQSPSAHKILKSVMPAHGIRPLAFHYAILTNGYLGQELYSEAIKVETEMKEARVRETASSRAVATKAKALYQHSITRDQTNEDGHLSPLKDVIEDFQKVLDDVRVLRHGMQPEPRGLETLDISYLIFIHGRRRSFEAVQHLFQMFQKKLAEIDTDHSQAPIVLLLTNLMFVHTQAQEWAEVDKYWDLIKSRVDEARLSHIPAAKLVQSIQKGQTVRTARDAETARVPASYRQVLSLPLQYYIRSQFAQSSTRKLIPMIMKLLAQGFQFANKTWNELIVQLCQTSPPRALLAYTLVEKYMMKDWPGWISYRHGAIRKPDTVFLKKQTRKEGLDYINARYINKDQIIPQYRTMVHLANALLEVRGLTSRGLGEDHNEAGLGLRELRRQVGTIPEIREKAPKTLHAIHSMPRIVDELQGRLLRAQ</sequence>
<dbReference type="Gene3D" id="1.25.40.10">
    <property type="entry name" value="Tetratricopeptide repeat domain"/>
    <property type="match status" value="2"/>
</dbReference>
<proteinExistence type="predicted"/>
<dbReference type="InterPro" id="IPR002885">
    <property type="entry name" value="PPR_rpt"/>
</dbReference>
<evidence type="ECO:0008006" key="5">
    <source>
        <dbReference type="Google" id="ProtNLM"/>
    </source>
</evidence>
<dbReference type="Pfam" id="PF13041">
    <property type="entry name" value="PPR_2"/>
    <property type="match status" value="1"/>
</dbReference>
<gene>
    <name evidence="3" type="ORF">M437DRAFT_75179</name>
</gene>
<protein>
    <recommendedName>
        <fullName evidence="5">Pentacotripeptide-repeat region of PRORP domain-containing protein</fullName>
    </recommendedName>
</protein>
<dbReference type="HOGENOM" id="CLU_003430_0_1_1"/>
<accession>A0A074VRC1</accession>
<dbReference type="AlphaFoldDB" id="A0A074VRC1"/>
<dbReference type="RefSeq" id="XP_040880328.1">
    <property type="nucleotide sequence ID" value="XM_041026368.1"/>
</dbReference>
<evidence type="ECO:0000256" key="1">
    <source>
        <dbReference type="PROSITE-ProRule" id="PRU00708"/>
    </source>
</evidence>
<evidence type="ECO:0000313" key="4">
    <source>
        <dbReference type="Proteomes" id="UP000030672"/>
    </source>
</evidence>
<dbReference type="InterPro" id="IPR050667">
    <property type="entry name" value="PPR-containing_protein"/>
</dbReference>
<dbReference type="PANTHER" id="PTHR47939">
    <property type="entry name" value="MEMBRANE-ASSOCIATED SALT-INDUCIBLE PROTEIN-LIKE"/>
    <property type="match status" value="1"/>
</dbReference>
<organism evidence="3 4">
    <name type="scientific">Aureobasidium melanogenum (strain CBS 110374)</name>
    <name type="common">Aureobasidium pullulans var. melanogenum</name>
    <dbReference type="NCBI Taxonomy" id="1043003"/>
    <lineage>
        <taxon>Eukaryota</taxon>
        <taxon>Fungi</taxon>
        <taxon>Dikarya</taxon>
        <taxon>Ascomycota</taxon>
        <taxon>Pezizomycotina</taxon>
        <taxon>Dothideomycetes</taxon>
        <taxon>Dothideomycetidae</taxon>
        <taxon>Dothideales</taxon>
        <taxon>Saccotheciaceae</taxon>
        <taxon>Aureobasidium</taxon>
    </lineage>
</organism>